<proteinExistence type="predicted"/>
<reference evidence="1" key="1">
    <citation type="submission" date="2023-04" db="EMBL/GenBank/DDBJ databases">
        <title>Ambrosiozyma monospora NBRC 10751.</title>
        <authorList>
            <person name="Ichikawa N."/>
            <person name="Sato H."/>
            <person name="Tonouchi N."/>
        </authorList>
    </citation>
    <scope>NUCLEOTIDE SEQUENCE</scope>
    <source>
        <strain evidence="1">NBRC 10751</strain>
    </source>
</reference>
<accession>A0ACB5SVG1</accession>
<name>A0ACB5SVG1_AMBMO</name>
<gene>
    <name evidence="1" type="ORF">Amon02_000115200</name>
</gene>
<keyword evidence="2" id="KW-1185">Reference proteome</keyword>
<comment type="caution">
    <text evidence="1">The sequence shown here is derived from an EMBL/GenBank/DDBJ whole genome shotgun (WGS) entry which is preliminary data.</text>
</comment>
<dbReference type="EMBL" id="BSXS01000524">
    <property type="protein sequence ID" value="GME72844.1"/>
    <property type="molecule type" value="Genomic_DNA"/>
</dbReference>
<dbReference type="Proteomes" id="UP001165064">
    <property type="component" value="Unassembled WGS sequence"/>
</dbReference>
<protein>
    <submittedName>
        <fullName evidence="1">Unnamed protein product</fullName>
    </submittedName>
</protein>
<sequence length="122" mass="13993">MFKNYKFQIELKNQGNEVDDNNGGNGVNGHELNSQKIVVIRESKKTKEITRAEIDVVSMAKVNDFDEINQRIYQSTRSYTILRHVDLDEMKFPDDGFLKRLKQLPVISKRESLPSSSSACLT</sequence>
<evidence type="ECO:0000313" key="1">
    <source>
        <dbReference type="EMBL" id="GME72844.1"/>
    </source>
</evidence>
<evidence type="ECO:0000313" key="2">
    <source>
        <dbReference type="Proteomes" id="UP001165064"/>
    </source>
</evidence>
<organism evidence="1 2">
    <name type="scientific">Ambrosiozyma monospora</name>
    <name type="common">Yeast</name>
    <name type="synonym">Endomycopsis monosporus</name>
    <dbReference type="NCBI Taxonomy" id="43982"/>
    <lineage>
        <taxon>Eukaryota</taxon>
        <taxon>Fungi</taxon>
        <taxon>Dikarya</taxon>
        <taxon>Ascomycota</taxon>
        <taxon>Saccharomycotina</taxon>
        <taxon>Pichiomycetes</taxon>
        <taxon>Pichiales</taxon>
        <taxon>Pichiaceae</taxon>
        <taxon>Ambrosiozyma</taxon>
    </lineage>
</organism>